<evidence type="ECO:0000313" key="4">
    <source>
        <dbReference type="Proteomes" id="UP000268285"/>
    </source>
</evidence>
<evidence type="ECO:0000256" key="1">
    <source>
        <dbReference type="SAM" id="MobiDB-lite"/>
    </source>
</evidence>
<name>A0A498QSC8_9MYCO</name>
<proteinExistence type="predicted"/>
<protein>
    <submittedName>
        <fullName evidence="3">Putative PE-PGRS family protein PE_PGRS24</fullName>
    </submittedName>
</protein>
<feature type="domain" description="PE" evidence="2">
    <location>
        <begin position="4"/>
        <end position="81"/>
    </location>
</feature>
<dbReference type="AlphaFoldDB" id="A0A498QSC8"/>
<dbReference type="Proteomes" id="UP000268285">
    <property type="component" value="Unassembled WGS sequence"/>
</dbReference>
<dbReference type="Pfam" id="PF00934">
    <property type="entry name" value="PE"/>
    <property type="match status" value="1"/>
</dbReference>
<dbReference type="EMBL" id="UPHU01000001">
    <property type="protein sequence ID" value="VBA49901.1"/>
    <property type="molecule type" value="Genomic_DNA"/>
</dbReference>
<reference evidence="3 4" key="1">
    <citation type="submission" date="2018-09" db="EMBL/GenBank/DDBJ databases">
        <authorList>
            <person name="Tagini F."/>
        </authorList>
    </citation>
    <scope>NUCLEOTIDE SEQUENCE [LARGE SCALE GENOMIC DNA]</scope>
    <source>
        <strain evidence="3 4">MK142</strain>
    </source>
</reference>
<dbReference type="InterPro" id="IPR038332">
    <property type="entry name" value="PPE_sf"/>
</dbReference>
<dbReference type="InterPro" id="IPR000084">
    <property type="entry name" value="PE-PGRS_N"/>
</dbReference>
<feature type="region of interest" description="Disordered" evidence="1">
    <location>
        <begin position="103"/>
        <end position="123"/>
    </location>
</feature>
<keyword evidence="4" id="KW-1185">Reference proteome</keyword>
<gene>
    <name evidence="3" type="ORF">LAUMK142_02241</name>
</gene>
<accession>A0A498QSC8</accession>
<evidence type="ECO:0000313" key="3">
    <source>
        <dbReference type="EMBL" id="VBA49901.1"/>
    </source>
</evidence>
<evidence type="ECO:0000259" key="2">
    <source>
        <dbReference type="Pfam" id="PF00934"/>
    </source>
</evidence>
<dbReference type="Gene3D" id="1.10.287.850">
    <property type="entry name" value="HP0062-like domain"/>
    <property type="match status" value="1"/>
</dbReference>
<sequence>MSYVIATPETVAAAATDLRGISAALRAANVAAAGPTTALPAAGADEVSAAIAALFAGHAEAYQAASVEAAGFHARLVQALKCRGWWVCQRRGCQRISVAEPAAGCSGRHQYTDPSAAGPAAHR</sequence>
<organism evidence="3 4">
    <name type="scientific">Mycobacterium pseudokansasii</name>
    <dbReference type="NCBI Taxonomy" id="2341080"/>
    <lineage>
        <taxon>Bacteria</taxon>
        <taxon>Bacillati</taxon>
        <taxon>Actinomycetota</taxon>
        <taxon>Actinomycetes</taxon>
        <taxon>Mycobacteriales</taxon>
        <taxon>Mycobacteriaceae</taxon>
        <taxon>Mycobacterium</taxon>
    </lineage>
</organism>
<dbReference type="SUPFAM" id="SSF140459">
    <property type="entry name" value="PE/PPE dimer-like"/>
    <property type="match status" value="1"/>
</dbReference>